<keyword evidence="7" id="KW-1185">Reference proteome</keyword>
<name>A0ABQ2DQM0_9BACI</name>
<comment type="catalytic activity">
    <reaction evidence="1 4">
        <text>chorismate = isochorismate</text>
        <dbReference type="Rhea" id="RHEA:18985"/>
        <dbReference type="ChEBI" id="CHEBI:29748"/>
        <dbReference type="ChEBI" id="CHEBI:29780"/>
        <dbReference type="EC" id="5.4.4.2"/>
    </reaction>
</comment>
<comment type="pathway">
    <text evidence="4">Quinol/quinone metabolism; 1,4-dihydroxy-2-naphthoate biosynthesis; 1,4-dihydroxy-2-naphthoate from chorismate: step 1/7.</text>
</comment>
<dbReference type="InterPro" id="IPR004561">
    <property type="entry name" value="IsoChor_synthase"/>
</dbReference>
<comment type="cofactor">
    <cofactor evidence="4">
        <name>Mg(2+)</name>
        <dbReference type="ChEBI" id="CHEBI:18420"/>
    </cofactor>
</comment>
<feature type="binding site" evidence="4">
    <location>
        <position position="313"/>
    </location>
    <ligand>
        <name>Mg(2+)</name>
        <dbReference type="ChEBI" id="CHEBI:18420"/>
    </ligand>
</feature>
<evidence type="ECO:0000313" key="6">
    <source>
        <dbReference type="EMBL" id="GGJ62818.1"/>
    </source>
</evidence>
<feature type="binding site" evidence="4">
    <location>
        <position position="448"/>
    </location>
    <ligand>
        <name>Mg(2+)</name>
        <dbReference type="ChEBI" id="CHEBI:18420"/>
    </ligand>
</feature>
<dbReference type="InterPro" id="IPR005801">
    <property type="entry name" value="ADC_synthase"/>
</dbReference>
<comment type="caution">
    <text evidence="6">The sequence shown here is derived from an EMBL/GenBank/DDBJ whole genome shotgun (WGS) entry which is preliminary data.</text>
</comment>
<keyword evidence="4" id="KW-0460">Magnesium</keyword>
<keyword evidence="4" id="KW-0474">Menaquinone biosynthesis</keyword>
<evidence type="ECO:0000256" key="3">
    <source>
        <dbReference type="ARBA" id="ARBA00023235"/>
    </source>
</evidence>
<proteinExistence type="inferred from homology"/>
<dbReference type="SUPFAM" id="SSF56322">
    <property type="entry name" value="ADC synthase"/>
    <property type="match status" value="1"/>
</dbReference>
<sequence length="464" mass="52784">MIEVQEQQVEDILQDAIQRITTSGKDFQLVSITKKIQTTNPVHFFEAALRLNKERVFWTSAKESFTMTGVGNAFEMDANENRFSFIESAWEQLRGQAVIYNPYEVPGTGLVSLGGMDFDPEKKRTELWGDFPSIYFTVPEYLLTKFENECYLTVNIKITKEDHVIQLSNQIRNDERILLSLKELEKQPLEIVQQHDIAPDQWKQIVQKATEEISHDQVDKVVLAREVRLKLNRDVNRAAVIEKLIATQSNSYVFAFEQKNSCFIGASPERLVKIKNKELLSTCLAGTAPRGKTNEQDKKIANALMQDMKNREEHDFVVQMIKQGVAKYCEQVYVPEVPIIYPLKNLQHLYTPVTGVLKQGHSIFDIVSQLHPTPALGGLPRTASMLFIRENELLDRGWYGAPVGWFDYNENGEFAVAIRSGLIQKDEASLFAGCGVVKDSQPEEEFEETRIKFAPMLSVLGGES</sequence>
<evidence type="ECO:0000256" key="4">
    <source>
        <dbReference type="HAMAP-Rule" id="MF_01935"/>
    </source>
</evidence>
<organism evidence="6 7">
    <name type="scientific">Virgibacillus kapii</name>
    <dbReference type="NCBI Taxonomy" id="1638645"/>
    <lineage>
        <taxon>Bacteria</taxon>
        <taxon>Bacillati</taxon>
        <taxon>Bacillota</taxon>
        <taxon>Bacilli</taxon>
        <taxon>Bacillales</taxon>
        <taxon>Bacillaceae</taxon>
        <taxon>Virgibacillus</taxon>
    </lineage>
</organism>
<dbReference type="Pfam" id="PF00425">
    <property type="entry name" value="Chorismate_bind"/>
    <property type="match status" value="1"/>
</dbReference>
<comment type="similarity">
    <text evidence="2 4">Belongs to the isochorismate synthase family.</text>
</comment>
<feature type="active site" description="Proton acceptor" evidence="4">
    <location>
        <position position="220"/>
    </location>
</feature>
<comment type="function">
    <text evidence="4">Catalyzes the conversion of chorismate to isochorismate.</text>
</comment>
<dbReference type="EMBL" id="BMPN01000003">
    <property type="protein sequence ID" value="GGJ62818.1"/>
    <property type="molecule type" value="Genomic_DNA"/>
</dbReference>
<dbReference type="PANTHER" id="PTHR42839">
    <property type="entry name" value="ISOCHORISMATE SYNTHASE ENTC"/>
    <property type="match status" value="1"/>
</dbReference>
<evidence type="ECO:0000256" key="2">
    <source>
        <dbReference type="ARBA" id="ARBA00005297"/>
    </source>
</evidence>
<dbReference type="PANTHER" id="PTHR42839:SF1">
    <property type="entry name" value="ISOCHORISMATE SYNTHASE MENF"/>
    <property type="match status" value="1"/>
</dbReference>
<feature type="active site" description="Proton donor" evidence="4">
    <location>
        <position position="269"/>
    </location>
</feature>
<dbReference type="RefSeq" id="WP_021288888.1">
    <property type="nucleotide sequence ID" value="NZ_BMPN01000003.1"/>
</dbReference>
<feature type="domain" description="Chorismate-utilising enzyme C-terminal" evidence="5">
    <location>
        <begin position="200"/>
        <end position="452"/>
    </location>
</feature>
<keyword evidence="3 4" id="KW-0413">Isomerase</keyword>
<evidence type="ECO:0000256" key="1">
    <source>
        <dbReference type="ARBA" id="ARBA00000799"/>
    </source>
</evidence>
<comment type="pathway">
    <text evidence="4">Quinol/quinone metabolism; menaquinone biosynthesis.</text>
</comment>
<dbReference type="NCBIfam" id="TIGR00543">
    <property type="entry name" value="isochor_syn"/>
    <property type="match status" value="1"/>
</dbReference>
<dbReference type="InterPro" id="IPR034681">
    <property type="entry name" value="MenF"/>
</dbReference>
<dbReference type="HAMAP" id="MF_01935">
    <property type="entry name" value="MenF"/>
    <property type="match status" value="1"/>
</dbReference>
<protein>
    <recommendedName>
        <fullName evidence="4">Isochorismate synthase MenF</fullName>
        <ecNumber evidence="4">5.4.4.2</ecNumber>
    </recommendedName>
    <alternativeName>
        <fullName evidence="4">Isochorismate mutase</fullName>
    </alternativeName>
</protein>
<reference evidence="7" key="1">
    <citation type="journal article" date="2019" name="Int. J. Syst. Evol. Microbiol.">
        <title>The Global Catalogue of Microorganisms (GCM) 10K type strain sequencing project: providing services to taxonomists for standard genome sequencing and annotation.</title>
        <authorList>
            <consortium name="The Broad Institute Genomics Platform"/>
            <consortium name="The Broad Institute Genome Sequencing Center for Infectious Disease"/>
            <person name="Wu L."/>
            <person name="Ma J."/>
        </authorList>
    </citation>
    <scope>NUCLEOTIDE SEQUENCE [LARGE SCALE GENOMIC DNA]</scope>
    <source>
        <strain evidence="7">JCM 30071</strain>
    </source>
</reference>
<dbReference type="Gene3D" id="3.60.120.10">
    <property type="entry name" value="Anthranilate synthase"/>
    <property type="match status" value="1"/>
</dbReference>
<accession>A0ABQ2DQM0</accession>
<dbReference type="InterPro" id="IPR015890">
    <property type="entry name" value="Chorismate_C"/>
</dbReference>
<evidence type="ECO:0000313" key="7">
    <source>
        <dbReference type="Proteomes" id="UP000634435"/>
    </source>
</evidence>
<dbReference type="EC" id="5.4.4.2" evidence="4"/>
<dbReference type="Proteomes" id="UP000634435">
    <property type="component" value="Unassembled WGS sequence"/>
</dbReference>
<keyword evidence="4" id="KW-0479">Metal-binding</keyword>
<gene>
    <name evidence="4" type="primary">menF</name>
    <name evidence="6" type="ORF">GCM10007111_26150</name>
</gene>
<evidence type="ECO:0000259" key="5">
    <source>
        <dbReference type="Pfam" id="PF00425"/>
    </source>
</evidence>